<reference evidence="2 3" key="1">
    <citation type="journal article" date="2016" name="Nat. Commun.">
        <title>Thousands of microbial genomes shed light on interconnected biogeochemical processes in an aquifer system.</title>
        <authorList>
            <person name="Anantharaman K."/>
            <person name="Brown C.T."/>
            <person name="Hug L.A."/>
            <person name="Sharon I."/>
            <person name="Castelle C.J."/>
            <person name="Probst A.J."/>
            <person name="Thomas B.C."/>
            <person name="Singh A."/>
            <person name="Wilkins M.J."/>
            <person name="Karaoz U."/>
            <person name="Brodie E.L."/>
            <person name="Williams K.H."/>
            <person name="Hubbard S.S."/>
            <person name="Banfield J.F."/>
        </authorList>
    </citation>
    <scope>NUCLEOTIDE SEQUENCE [LARGE SCALE GENOMIC DNA]</scope>
</reference>
<keyword evidence="1" id="KW-0812">Transmembrane</keyword>
<accession>A0A1F6NUF9</accession>
<evidence type="ECO:0000313" key="3">
    <source>
        <dbReference type="Proteomes" id="UP000177151"/>
    </source>
</evidence>
<dbReference type="Proteomes" id="UP000177151">
    <property type="component" value="Unassembled WGS sequence"/>
</dbReference>
<proteinExistence type="predicted"/>
<sequence length="298" mass="34710">MFKPKEKSSEYIDTTGELTSRSLKLGTWYVEHKELMQKIGLGILIGWCVIFMGYSLLMWGEYLFFGYWEDQKQQAMYAQYNQNYESIKMLYKAQDLKISNVRIFGTADKFYDFAANVQNQNEKWMAKVSYHFKYGNTETEMQTASVMPLSERPLVAFGLENDTFPTGVNFVLDKIDWEAVDPHRISNAEAFLAERNLFSIDNFYVDLPSATGLPVPALYMDLLNQSAYSYWEPVFLVELINGNQTVGYIHLYFDKIEAFSTEKVDLRYFNKTTEFNNVRIIPTMNYFDESIYIGPGEL</sequence>
<evidence type="ECO:0000313" key="2">
    <source>
        <dbReference type="EMBL" id="OGH87284.1"/>
    </source>
</evidence>
<keyword evidence="1" id="KW-1133">Transmembrane helix</keyword>
<comment type="caution">
    <text evidence="2">The sequence shown here is derived from an EMBL/GenBank/DDBJ whole genome shotgun (WGS) entry which is preliminary data.</text>
</comment>
<organism evidence="2 3">
    <name type="scientific">Candidatus Magasanikbacteria bacterium RIFOXYA1_FULL_40_8</name>
    <dbReference type="NCBI Taxonomy" id="1798694"/>
    <lineage>
        <taxon>Bacteria</taxon>
        <taxon>Candidatus Magasanikiibacteriota</taxon>
    </lineage>
</organism>
<evidence type="ECO:0000256" key="1">
    <source>
        <dbReference type="SAM" id="Phobius"/>
    </source>
</evidence>
<name>A0A1F6NUF9_9BACT</name>
<dbReference type="EMBL" id="MFQP01000031">
    <property type="protein sequence ID" value="OGH87284.1"/>
    <property type="molecule type" value="Genomic_DNA"/>
</dbReference>
<feature type="transmembrane region" description="Helical" evidence="1">
    <location>
        <begin position="41"/>
        <end position="68"/>
    </location>
</feature>
<keyword evidence="1" id="KW-0472">Membrane</keyword>
<protein>
    <submittedName>
        <fullName evidence="2">Uncharacterized protein</fullName>
    </submittedName>
</protein>
<dbReference type="AlphaFoldDB" id="A0A1F6NUF9"/>
<gene>
    <name evidence="2" type="ORF">A2206_02515</name>
</gene>